<dbReference type="EMBL" id="JPMI01000010">
    <property type="protein sequence ID" value="KFA94514.1"/>
    <property type="molecule type" value="Genomic_DNA"/>
</dbReference>
<dbReference type="AlphaFoldDB" id="A0A084T1C9"/>
<organism evidence="2 3">
    <name type="scientific">Archangium violaceum Cb vi76</name>
    <dbReference type="NCBI Taxonomy" id="1406225"/>
    <lineage>
        <taxon>Bacteria</taxon>
        <taxon>Pseudomonadati</taxon>
        <taxon>Myxococcota</taxon>
        <taxon>Myxococcia</taxon>
        <taxon>Myxococcales</taxon>
        <taxon>Cystobacterineae</taxon>
        <taxon>Archangiaceae</taxon>
        <taxon>Archangium</taxon>
    </lineage>
</organism>
<sequence length="125" mass="13543">MTRRAGPHAIARLGEQPLHLEGALEGEHPGRHGQAPGILDPPAHHAALMGRQDRRGGVRARTGGPRLRGGPSPIRAAGREGQEQPQQQEQGARRDEPVPHRRRLFPGACQPTLEGEVLLLEAQEI</sequence>
<evidence type="ECO:0000313" key="2">
    <source>
        <dbReference type="EMBL" id="KFA94514.1"/>
    </source>
</evidence>
<gene>
    <name evidence="2" type="ORF">Q664_02475</name>
</gene>
<comment type="caution">
    <text evidence="2">The sequence shown here is derived from an EMBL/GenBank/DDBJ whole genome shotgun (WGS) entry which is preliminary data.</text>
</comment>
<dbReference type="Proteomes" id="UP000028547">
    <property type="component" value="Unassembled WGS sequence"/>
</dbReference>
<accession>A0A084T1C9</accession>
<evidence type="ECO:0000313" key="3">
    <source>
        <dbReference type="Proteomes" id="UP000028547"/>
    </source>
</evidence>
<reference evidence="2 3" key="1">
    <citation type="submission" date="2014-07" db="EMBL/GenBank/DDBJ databases">
        <title>Draft Genome Sequence of Gephyronic Acid Producer, Cystobacter violaceus Strain Cb vi76.</title>
        <authorList>
            <person name="Stevens D.C."/>
            <person name="Young J."/>
            <person name="Carmichael R."/>
            <person name="Tan J."/>
            <person name="Taylor R.E."/>
        </authorList>
    </citation>
    <scope>NUCLEOTIDE SEQUENCE [LARGE SCALE GENOMIC DNA]</scope>
    <source>
        <strain evidence="2 3">Cb vi76</strain>
    </source>
</reference>
<protein>
    <submittedName>
        <fullName evidence="2">Uncharacterized protein</fullName>
    </submittedName>
</protein>
<evidence type="ECO:0000256" key="1">
    <source>
        <dbReference type="SAM" id="MobiDB-lite"/>
    </source>
</evidence>
<proteinExistence type="predicted"/>
<feature type="region of interest" description="Disordered" evidence="1">
    <location>
        <begin position="1"/>
        <end position="106"/>
    </location>
</feature>
<name>A0A084T1C9_9BACT</name>